<evidence type="ECO:0000313" key="2">
    <source>
        <dbReference type="Proteomes" id="UP001224775"/>
    </source>
</evidence>
<dbReference type="EMBL" id="JATAAI010000028">
    <property type="protein sequence ID" value="KAK1736684.1"/>
    <property type="molecule type" value="Genomic_DNA"/>
</dbReference>
<dbReference type="AlphaFoldDB" id="A0AAD8XZU8"/>
<proteinExistence type="predicted"/>
<accession>A0AAD8XZU8</accession>
<dbReference type="Proteomes" id="UP001224775">
    <property type="component" value="Unassembled WGS sequence"/>
</dbReference>
<sequence>MLILVTKNMIMLTLLTSLPRRPSQRRENTLLLLLFSSLVPSSFPWLNISGMSRMTIHLISSSTRYPSLSPNHQRRRVGSKLVV</sequence>
<name>A0AAD8XZU8_9STRA</name>
<reference evidence="1" key="1">
    <citation type="submission" date="2023-06" db="EMBL/GenBank/DDBJ databases">
        <title>Survivors Of The Sea: Transcriptome response of Skeletonema marinoi to long-term dormancy.</title>
        <authorList>
            <person name="Pinder M.I.M."/>
            <person name="Kourtchenko O."/>
            <person name="Robertson E.K."/>
            <person name="Larsson T."/>
            <person name="Maumus F."/>
            <person name="Osuna-Cruz C.M."/>
            <person name="Vancaester E."/>
            <person name="Stenow R."/>
            <person name="Vandepoele K."/>
            <person name="Ploug H."/>
            <person name="Bruchert V."/>
            <person name="Godhe A."/>
            <person name="Topel M."/>
        </authorList>
    </citation>
    <scope>NUCLEOTIDE SEQUENCE</scope>
    <source>
        <strain evidence="1">R05AC</strain>
    </source>
</reference>
<comment type="caution">
    <text evidence="1">The sequence shown here is derived from an EMBL/GenBank/DDBJ whole genome shotgun (WGS) entry which is preliminary data.</text>
</comment>
<gene>
    <name evidence="1" type="ORF">QTG54_012706</name>
</gene>
<protein>
    <submittedName>
        <fullName evidence="1">Uncharacterized protein</fullName>
    </submittedName>
</protein>
<keyword evidence="2" id="KW-1185">Reference proteome</keyword>
<evidence type="ECO:0000313" key="1">
    <source>
        <dbReference type="EMBL" id="KAK1736684.1"/>
    </source>
</evidence>
<organism evidence="1 2">
    <name type="scientific">Skeletonema marinoi</name>
    <dbReference type="NCBI Taxonomy" id="267567"/>
    <lineage>
        <taxon>Eukaryota</taxon>
        <taxon>Sar</taxon>
        <taxon>Stramenopiles</taxon>
        <taxon>Ochrophyta</taxon>
        <taxon>Bacillariophyta</taxon>
        <taxon>Coscinodiscophyceae</taxon>
        <taxon>Thalassiosirophycidae</taxon>
        <taxon>Thalassiosirales</taxon>
        <taxon>Skeletonemataceae</taxon>
        <taxon>Skeletonema</taxon>
        <taxon>Skeletonema marinoi-dohrnii complex</taxon>
    </lineage>
</organism>